<dbReference type="Gene3D" id="3.40.1190.20">
    <property type="match status" value="1"/>
</dbReference>
<dbReference type="RefSeq" id="WP_402382794.1">
    <property type="nucleotide sequence ID" value="NZ_JBIUYY010000008.1"/>
</dbReference>
<dbReference type="Pfam" id="PF01467">
    <property type="entry name" value="CTP_transf_like"/>
    <property type="match status" value="1"/>
</dbReference>
<dbReference type="NCBIfam" id="TIGR00125">
    <property type="entry name" value="cyt_tran_rel"/>
    <property type="match status" value="1"/>
</dbReference>
<dbReference type="Pfam" id="PF00294">
    <property type="entry name" value="PfkB"/>
    <property type="match status" value="2"/>
</dbReference>
<feature type="domain" description="Cytidyltransferase-like" evidence="6">
    <location>
        <begin position="333"/>
        <end position="427"/>
    </location>
</feature>
<keyword evidence="7" id="KW-0418">Kinase</keyword>
<protein>
    <submittedName>
        <fullName evidence="7">PfkB family carbohydrate kinase</fullName>
    </submittedName>
</protein>
<organism evidence="7 8">
    <name type="scientific">Streptomyces toxytricini</name>
    <name type="common">Actinomyces toxytricini</name>
    <dbReference type="NCBI Taxonomy" id="67369"/>
    <lineage>
        <taxon>Bacteria</taxon>
        <taxon>Bacillati</taxon>
        <taxon>Actinomycetota</taxon>
        <taxon>Actinomycetes</taxon>
        <taxon>Kitasatosporales</taxon>
        <taxon>Streptomycetaceae</taxon>
        <taxon>Streptomyces</taxon>
    </lineage>
</organism>
<dbReference type="SUPFAM" id="SSF52374">
    <property type="entry name" value="Nucleotidylyl transferase"/>
    <property type="match status" value="1"/>
</dbReference>
<dbReference type="GO" id="GO:0016301">
    <property type="term" value="F:kinase activity"/>
    <property type="evidence" value="ECO:0007669"/>
    <property type="project" value="UniProtKB-KW"/>
</dbReference>
<keyword evidence="8" id="KW-1185">Reference proteome</keyword>
<comment type="caution">
    <text evidence="7">The sequence shown here is derived from an EMBL/GenBank/DDBJ whole genome shotgun (WGS) entry which is preliminary data.</text>
</comment>
<dbReference type="Gene3D" id="3.40.50.620">
    <property type="entry name" value="HUPs"/>
    <property type="match status" value="1"/>
</dbReference>
<evidence type="ECO:0000256" key="4">
    <source>
        <dbReference type="ARBA" id="ARBA00023277"/>
    </source>
</evidence>
<dbReference type="InterPro" id="IPR029056">
    <property type="entry name" value="Ribokinase-like"/>
</dbReference>
<feature type="domain" description="Carbohydrate kinase PfkB" evidence="5">
    <location>
        <begin position="10"/>
        <end position="85"/>
    </location>
</feature>
<dbReference type="SUPFAM" id="SSF53613">
    <property type="entry name" value="Ribokinase-like"/>
    <property type="match status" value="1"/>
</dbReference>
<evidence type="ECO:0000256" key="3">
    <source>
        <dbReference type="ARBA" id="ARBA00023268"/>
    </source>
</evidence>
<dbReference type="InterPro" id="IPR050385">
    <property type="entry name" value="Archaeal_FAD_synthase"/>
</dbReference>
<sequence>MTASSAQAPLVVVGDVLLDRDIDGAADRLAPDAPVPVVDVASDRSRPGGAGLAAALAAARSGREVVLVTALGRDGASRRVRDALRGRIRLVELPLSGTLPVKTRVLASGRPVVRIDRGGGRAGPATGECDELLAAAHTVLVADYGRGTADALRPLLARAAHRVPLVWDPHPRGGPPVPGARLVTPNAAEARALCPEEGSGTSLGAYARRGALLAARWQAASVAVTLGERGALLTRPHADAPLLVPPPFRAYGDTCGAGDCFAAHTAAALADGALPEEAVWHAVTEAAAFVAAGGASKAALWRRPDPAPAAPDGSDALALVREVRARGGTVVATGGCFDLLHAGHVGLLDSARRIGDCLVVCLNSDASVTRLKGPGRPLTPLADRTRVLQALGSVDAVLPFEEDTPAEVLSLLRPDIWVKGGDYAVDDLPEAAQVRAWGGQAVVLPYLDGRSTTGLARRAARASAAGAAGQAGAGVP</sequence>
<accession>A0ABW8EJE6</accession>
<proteinExistence type="predicted"/>
<dbReference type="PANTHER" id="PTHR43793">
    <property type="entry name" value="FAD SYNTHASE"/>
    <property type="match status" value="1"/>
</dbReference>
<dbReference type="Proteomes" id="UP001617351">
    <property type="component" value="Unassembled WGS sequence"/>
</dbReference>
<dbReference type="InterPro" id="IPR014729">
    <property type="entry name" value="Rossmann-like_a/b/a_fold"/>
</dbReference>
<dbReference type="InterPro" id="IPR004821">
    <property type="entry name" value="Cyt_trans-like"/>
</dbReference>
<dbReference type="EMBL" id="JBIUYY010000008">
    <property type="protein sequence ID" value="MFJ2823369.1"/>
    <property type="molecule type" value="Genomic_DNA"/>
</dbReference>
<feature type="domain" description="Carbohydrate kinase PfkB" evidence="5">
    <location>
        <begin position="177"/>
        <end position="297"/>
    </location>
</feature>
<dbReference type="PANTHER" id="PTHR43793:SF2">
    <property type="entry name" value="BIFUNCTIONAL PROTEIN HLDE"/>
    <property type="match status" value="1"/>
</dbReference>
<evidence type="ECO:0000313" key="7">
    <source>
        <dbReference type="EMBL" id="MFJ2823369.1"/>
    </source>
</evidence>
<evidence type="ECO:0000256" key="1">
    <source>
        <dbReference type="ARBA" id="ARBA00022679"/>
    </source>
</evidence>
<keyword evidence="2" id="KW-0548">Nucleotidyltransferase</keyword>
<dbReference type="InterPro" id="IPR011611">
    <property type="entry name" value="PfkB_dom"/>
</dbReference>
<keyword evidence="4" id="KW-0119">Carbohydrate metabolism</keyword>
<evidence type="ECO:0000259" key="6">
    <source>
        <dbReference type="Pfam" id="PF01467"/>
    </source>
</evidence>
<keyword evidence="1" id="KW-0808">Transferase</keyword>
<gene>
    <name evidence="7" type="ORF">ACIO7M_19945</name>
</gene>
<evidence type="ECO:0000313" key="8">
    <source>
        <dbReference type="Proteomes" id="UP001617351"/>
    </source>
</evidence>
<evidence type="ECO:0000256" key="2">
    <source>
        <dbReference type="ARBA" id="ARBA00022695"/>
    </source>
</evidence>
<name>A0ABW8EJE6_STRT5</name>
<keyword evidence="3" id="KW-0511">Multifunctional enzyme</keyword>
<reference evidence="7 8" key="1">
    <citation type="submission" date="2024-10" db="EMBL/GenBank/DDBJ databases">
        <title>The Natural Products Discovery Center: Release of the First 8490 Sequenced Strains for Exploring Actinobacteria Biosynthetic Diversity.</title>
        <authorList>
            <person name="Kalkreuter E."/>
            <person name="Kautsar S.A."/>
            <person name="Yang D."/>
            <person name="Bader C.D."/>
            <person name="Teijaro C.N."/>
            <person name="Fluegel L."/>
            <person name="Davis C.M."/>
            <person name="Simpson J.R."/>
            <person name="Lauterbach L."/>
            <person name="Steele A.D."/>
            <person name="Gui C."/>
            <person name="Meng S."/>
            <person name="Li G."/>
            <person name="Viehrig K."/>
            <person name="Ye F."/>
            <person name="Su P."/>
            <person name="Kiefer A.F."/>
            <person name="Nichols A."/>
            <person name="Cepeda A.J."/>
            <person name="Yan W."/>
            <person name="Fan B."/>
            <person name="Jiang Y."/>
            <person name="Adhikari A."/>
            <person name="Zheng C.-J."/>
            <person name="Schuster L."/>
            <person name="Cowan T.M."/>
            <person name="Smanski M.J."/>
            <person name="Chevrette M.G."/>
            <person name="De Carvalho L.P.S."/>
            <person name="Shen B."/>
        </authorList>
    </citation>
    <scope>NUCLEOTIDE SEQUENCE [LARGE SCALE GENOMIC DNA]</scope>
    <source>
        <strain evidence="7 8">NPDC087220</strain>
    </source>
</reference>
<evidence type="ECO:0000259" key="5">
    <source>
        <dbReference type="Pfam" id="PF00294"/>
    </source>
</evidence>